<keyword evidence="2" id="KW-1133">Transmembrane helix</keyword>
<organism evidence="4 5">
    <name type="scientific">Phaeomoniella chlamydospora</name>
    <name type="common">Phaeoacremonium chlamydosporum</name>
    <dbReference type="NCBI Taxonomy" id="158046"/>
    <lineage>
        <taxon>Eukaryota</taxon>
        <taxon>Fungi</taxon>
        <taxon>Dikarya</taxon>
        <taxon>Ascomycota</taxon>
        <taxon>Pezizomycotina</taxon>
        <taxon>Eurotiomycetes</taxon>
        <taxon>Chaetothyriomycetidae</taxon>
        <taxon>Phaeomoniellales</taxon>
        <taxon>Phaeomoniellaceae</taxon>
        <taxon>Phaeomoniella</taxon>
    </lineage>
</organism>
<comment type="caution">
    <text evidence="4">The sequence shown here is derived from an EMBL/GenBank/DDBJ whole genome shotgun (WGS) entry which is preliminary data.</text>
</comment>
<protein>
    <recommendedName>
        <fullName evidence="3">DUF6594 domain-containing protein</fullName>
    </recommendedName>
</protein>
<keyword evidence="5" id="KW-1185">Reference proteome</keyword>
<name>A0A0G2GJR0_PHACM</name>
<evidence type="ECO:0000256" key="1">
    <source>
        <dbReference type="SAM" id="MobiDB-lite"/>
    </source>
</evidence>
<dbReference type="PANTHER" id="PTHR34502">
    <property type="entry name" value="DUF6594 DOMAIN-CONTAINING PROTEIN-RELATED"/>
    <property type="match status" value="1"/>
</dbReference>
<evidence type="ECO:0000256" key="2">
    <source>
        <dbReference type="SAM" id="Phobius"/>
    </source>
</evidence>
<evidence type="ECO:0000313" key="4">
    <source>
        <dbReference type="EMBL" id="KKY17185.1"/>
    </source>
</evidence>
<reference evidence="4 5" key="2">
    <citation type="submission" date="2015-05" db="EMBL/GenBank/DDBJ databases">
        <authorList>
            <person name="Morales-Cruz A."/>
            <person name="Amrine K.C."/>
            <person name="Cantu D."/>
        </authorList>
    </citation>
    <scope>NUCLEOTIDE SEQUENCE [LARGE SCALE GENOMIC DNA]</scope>
    <source>
        <strain evidence="4">UCRPC4</strain>
    </source>
</reference>
<dbReference type="OrthoDB" id="3533814at2759"/>
<feature type="transmembrane region" description="Helical" evidence="2">
    <location>
        <begin position="302"/>
        <end position="319"/>
    </location>
</feature>
<sequence length="352" mass="39558">MEQSNGKPESPVTPISPTSPTASAWAQNHPALNCTTTGFSEEDQKNVGLAYLPTRTPDSETFHPTLQHGATFRSIDEEAKDIHGYPKLATFVGNDLPVYRRFATTNARILLYRQAEITYLEHELSDLEQRCRSNPKIHHSAPLLPYPRFSATHAWTADRLLLDQKRLYKLPPPDANEVNEIWNFIHEPTERSDSEPWLSPPENSMYAVDDKTREHLQQDLIKLNPRFKEFDAFTKWFTGPFLRWIYENIILRISPDKAHTGWDAPTASLERAINIIVVMIASVLPAISIIALFYIQKSIVRLIFILIFSAVFSACMSVFSNADRAGIFSASLALAGVQSVFVGSTLSNGSGN</sequence>
<feature type="transmembrane region" description="Helical" evidence="2">
    <location>
        <begin position="275"/>
        <end position="295"/>
    </location>
</feature>
<dbReference type="EMBL" id="LCWF01000149">
    <property type="protein sequence ID" value="KKY17185.1"/>
    <property type="molecule type" value="Genomic_DNA"/>
</dbReference>
<dbReference type="Proteomes" id="UP000053317">
    <property type="component" value="Unassembled WGS sequence"/>
</dbReference>
<dbReference type="AlphaFoldDB" id="A0A0G2GJR0"/>
<feature type="compositionally biased region" description="Low complexity" evidence="1">
    <location>
        <begin position="10"/>
        <end position="25"/>
    </location>
</feature>
<proteinExistence type="predicted"/>
<feature type="transmembrane region" description="Helical" evidence="2">
    <location>
        <begin position="325"/>
        <end position="346"/>
    </location>
</feature>
<keyword evidence="2" id="KW-0812">Transmembrane</keyword>
<reference evidence="4 5" key="1">
    <citation type="submission" date="2015-05" db="EMBL/GenBank/DDBJ databases">
        <title>Distinctive expansion of gene families associated with plant cell wall degradation and secondary metabolism in the genomes of grapevine trunk pathogens.</title>
        <authorList>
            <person name="Lawrence D.P."/>
            <person name="Travadon R."/>
            <person name="Rolshausen P.E."/>
            <person name="Baumgartner K."/>
        </authorList>
    </citation>
    <scope>NUCLEOTIDE SEQUENCE [LARGE SCALE GENOMIC DNA]</scope>
    <source>
        <strain evidence="4">UCRPC4</strain>
    </source>
</reference>
<accession>A0A0G2GJR0</accession>
<keyword evidence="2" id="KW-0472">Membrane</keyword>
<gene>
    <name evidence="4" type="ORF">UCRPC4_g05678</name>
</gene>
<dbReference type="Pfam" id="PF20237">
    <property type="entry name" value="DUF6594"/>
    <property type="match status" value="1"/>
</dbReference>
<feature type="domain" description="DUF6594" evidence="3">
    <location>
        <begin position="85"/>
        <end position="338"/>
    </location>
</feature>
<evidence type="ECO:0000313" key="5">
    <source>
        <dbReference type="Proteomes" id="UP000053317"/>
    </source>
</evidence>
<dbReference type="PANTHER" id="PTHR34502:SF5">
    <property type="entry name" value="DUF6594 DOMAIN-CONTAINING PROTEIN"/>
    <property type="match status" value="1"/>
</dbReference>
<feature type="region of interest" description="Disordered" evidence="1">
    <location>
        <begin position="1"/>
        <end position="25"/>
    </location>
</feature>
<evidence type="ECO:0000259" key="3">
    <source>
        <dbReference type="Pfam" id="PF20237"/>
    </source>
</evidence>
<dbReference type="InterPro" id="IPR046529">
    <property type="entry name" value="DUF6594"/>
</dbReference>